<dbReference type="SUPFAM" id="SSF52047">
    <property type="entry name" value="RNI-like"/>
    <property type="match status" value="1"/>
</dbReference>
<dbReference type="AlphaFoldDB" id="A0A7R7XC13"/>
<evidence type="ECO:0000313" key="3">
    <source>
        <dbReference type="Proteomes" id="UP000654913"/>
    </source>
</evidence>
<evidence type="ECO:0000313" key="2">
    <source>
        <dbReference type="EMBL" id="BCS18647.1"/>
    </source>
</evidence>
<reference evidence="2" key="2">
    <citation type="submission" date="2021-02" db="EMBL/GenBank/DDBJ databases">
        <title>Aspergillus puulaauensis MK2 genome sequence.</title>
        <authorList>
            <person name="Futagami T."/>
            <person name="Mori K."/>
            <person name="Kadooka C."/>
            <person name="Tanaka T."/>
        </authorList>
    </citation>
    <scope>NUCLEOTIDE SEQUENCE</scope>
    <source>
        <strain evidence="2">MK2</strain>
    </source>
</reference>
<organism evidence="2 3">
    <name type="scientific">Aspergillus puulaauensis</name>
    <dbReference type="NCBI Taxonomy" id="1220207"/>
    <lineage>
        <taxon>Eukaryota</taxon>
        <taxon>Fungi</taxon>
        <taxon>Dikarya</taxon>
        <taxon>Ascomycota</taxon>
        <taxon>Pezizomycotina</taxon>
        <taxon>Eurotiomycetes</taxon>
        <taxon>Eurotiomycetidae</taxon>
        <taxon>Eurotiales</taxon>
        <taxon>Aspergillaceae</taxon>
        <taxon>Aspergillus</taxon>
    </lineage>
</organism>
<evidence type="ECO:0000259" key="1">
    <source>
        <dbReference type="PROSITE" id="PS50181"/>
    </source>
</evidence>
<dbReference type="GeneID" id="64968652"/>
<feature type="domain" description="F-box" evidence="1">
    <location>
        <begin position="1"/>
        <end position="44"/>
    </location>
</feature>
<proteinExistence type="predicted"/>
<dbReference type="Proteomes" id="UP000654913">
    <property type="component" value="Chromosome 1"/>
</dbReference>
<dbReference type="InterPro" id="IPR001810">
    <property type="entry name" value="F-box_dom"/>
</dbReference>
<dbReference type="KEGG" id="apuu:APUU_11475A"/>
<gene>
    <name evidence="2" type="ORF">APUU_11475A</name>
</gene>
<reference evidence="2" key="1">
    <citation type="submission" date="2021-01" db="EMBL/GenBank/DDBJ databases">
        <authorList>
            <consortium name="Aspergillus puulaauensis MK2 genome sequencing consortium"/>
            <person name="Kazuki M."/>
            <person name="Futagami T."/>
        </authorList>
    </citation>
    <scope>NUCLEOTIDE SEQUENCE</scope>
    <source>
        <strain evidence="2">MK2</strain>
    </source>
</reference>
<dbReference type="InterPro" id="IPR036047">
    <property type="entry name" value="F-box-like_dom_sf"/>
</dbReference>
<dbReference type="Pfam" id="PF12937">
    <property type="entry name" value="F-box-like"/>
    <property type="match status" value="1"/>
</dbReference>
<dbReference type="RefSeq" id="XP_041550841.1">
    <property type="nucleotide sequence ID" value="XM_041697569.1"/>
</dbReference>
<dbReference type="SUPFAM" id="SSF81383">
    <property type="entry name" value="F-box domain"/>
    <property type="match status" value="1"/>
</dbReference>
<keyword evidence="3" id="KW-1185">Reference proteome</keyword>
<name>A0A7R7XC13_9EURO</name>
<protein>
    <recommendedName>
        <fullName evidence="1">F-box domain-containing protein</fullName>
    </recommendedName>
</protein>
<dbReference type="EMBL" id="AP024443">
    <property type="protein sequence ID" value="BCS18647.1"/>
    <property type="molecule type" value="Genomic_DNA"/>
</dbReference>
<accession>A0A7R7XC13</accession>
<dbReference type="OrthoDB" id="1720422at2759"/>
<sequence length="620" mass="70233">MLSRLPSELLLNVISQLEQSDLRRLCLTSKSFHAFATPILFRSLTIYAEEFSLDLLDVGGLLSASRSENGTNLLHHARDVQLVAPICDDATALRCAHDRSNYYDSDDEEDEEDEVVAGELEGGLLRDNRLTDAEGESMARWMTEDYTEMCDARLANRCLAVLVRCKEGALKSFGWRLGICIPEGLLGHGGYLPSKQPQLEEITLLTNNECETVEYDLSGFAKLKALSWTGLRDDDANALRSCFERTSQQLKTIELDYWTSRNVGQITRPEYIGENNQFAEEVLQVSEEDEKLIFPVIETLSLSGVSFEYAEKELALAFNFKSIQSLTLRFCSGWEGLLGEVVSLGQPIPLKSFTIQSNVEYDDGYCEDETISAFLNVVEGLEDLYIATSSPSNSLRIWWAMVRHKFTLRSFVHHQRSISDDTELSCDLADLSFLPEDCPRLEDRTQNPLSNLQLKCVGLSCVPEFLKPILSPLTKQRSLSALHVRESASDRENFRSHWIELPKRRMFAADVSSDEGDDKDGDGDYQRPFRSIERPYMTDAFLGFAQWAFGENGFPSLQLLVYGDLSYGGRNSQYNVFLCRDSTHEGNYRRLLRTTELTRNLLDQYGDFLQACPTDLLFND</sequence>
<dbReference type="PROSITE" id="PS50181">
    <property type="entry name" value="FBOX"/>
    <property type="match status" value="1"/>
</dbReference>